<dbReference type="InterPro" id="IPR017900">
    <property type="entry name" value="4Fe4S_Fe_S_CS"/>
</dbReference>
<keyword evidence="2" id="KW-0479">Metal-binding</keyword>
<dbReference type="Proteomes" id="UP000219215">
    <property type="component" value="Chromosome DPRO"/>
</dbReference>
<evidence type="ECO:0000313" key="7">
    <source>
        <dbReference type="EMBL" id="SOB59925.1"/>
    </source>
</evidence>
<dbReference type="PROSITE" id="PS51379">
    <property type="entry name" value="4FE4S_FER_2"/>
    <property type="match status" value="1"/>
</dbReference>
<dbReference type="InterPro" id="IPR017896">
    <property type="entry name" value="4Fe4S_Fe-S-bd"/>
</dbReference>
<dbReference type="Pfam" id="PF13183">
    <property type="entry name" value="Fer4_8"/>
    <property type="match status" value="1"/>
</dbReference>
<dbReference type="EMBL" id="LT907975">
    <property type="protein sequence ID" value="SOB59925.1"/>
    <property type="molecule type" value="Genomic_DNA"/>
</dbReference>
<keyword evidence="3" id="KW-0560">Oxidoreductase</keyword>
<dbReference type="AlphaFoldDB" id="A0A2C8FBW0"/>
<dbReference type="Pfam" id="PF02754">
    <property type="entry name" value="CCG"/>
    <property type="match status" value="2"/>
</dbReference>
<dbReference type="PANTHER" id="PTHR43255">
    <property type="entry name" value="IRON-SULFUR-BINDING OXIDOREDUCTASE FADF-RELATED-RELATED"/>
    <property type="match status" value="1"/>
</dbReference>
<evidence type="ECO:0000256" key="3">
    <source>
        <dbReference type="ARBA" id="ARBA00023002"/>
    </source>
</evidence>
<evidence type="ECO:0000256" key="2">
    <source>
        <dbReference type="ARBA" id="ARBA00022723"/>
    </source>
</evidence>
<dbReference type="InterPro" id="IPR051460">
    <property type="entry name" value="HdrC_iron-sulfur_subunit"/>
</dbReference>
<dbReference type="RefSeq" id="WP_162291182.1">
    <property type="nucleotide sequence ID" value="NZ_LT907975.1"/>
</dbReference>
<keyword evidence="5" id="KW-0411">Iron-sulfur</keyword>
<dbReference type="PANTHER" id="PTHR43255:SF1">
    <property type="entry name" value="IRON-SULFUR-BINDING OXIDOREDUCTASE FADF-RELATED"/>
    <property type="match status" value="1"/>
</dbReference>
<organism evidence="7 8">
    <name type="scientific">Pseudodesulfovibrio profundus</name>
    <dbReference type="NCBI Taxonomy" id="57320"/>
    <lineage>
        <taxon>Bacteria</taxon>
        <taxon>Pseudomonadati</taxon>
        <taxon>Thermodesulfobacteriota</taxon>
        <taxon>Desulfovibrionia</taxon>
        <taxon>Desulfovibrionales</taxon>
        <taxon>Desulfovibrionaceae</taxon>
    </lineage>
</organism>
<name>A0A2C8FBW0_9BACT</name>
<keyword evidence="1" id="KW-0004">4Fe-4S</keyword>
<dbReference type="GO" id="GO:0046872">
    <property type="term" value="F:metal ion binding"/>
    <property type="evidence" value="ECO:0007669"/>
    <property type="project" value="UniProtKB-KW"/>
</dbReference>
<feature type="domain" description="4Fe-4S ferredoxin-type" evidence="6">
    <location>
        <begin position="46"/>
        <end position="74"/>
    </location>
</feature>
<keyword evidence="4" id="KW-0408">Iron</keyword>
<evidence type="ECO:0000259" key="6">
    <source>
        <dbReference type="PROSITE" id="PS51379"/>
    </source>
</evidence>
<dbReference type="GO" id="GO:0005886">
    <property type="term" value="C:plasma membrane"/>
    <property type="evidence" value="ECO:0007669"/>
    <property type="project" value="TreeGrafter"/>
</dbReference>
<evidence type="ECO:0000256" key="4">
    <source>
        <dbReference type="ARBA" id="ARBA00023004"/>
    </source>
</evidence>
<sequence length="355" mass="39338">MHNSITQYSRVIDAACTRCGKCQIGCSFLQEYGLPGDIAHQSLLSDSQCPDPFHCSLCGLCTEVCPEKLTPEALFLSMRRERVQTGIVDLKPYRPILTYESLGESSLLSTIKMPEGGDTVFFPGCTLSGTRPHVVRRLFRSLQQVDSKIGVALGCCLKPSHDLGRQDRFETGYARLLERLLDSGVSRVLTACPNCYKIFSTYGEGVDVVSVYEVLADTDVEPSAMSGDVIVHDPCPIRHATPFQDAVRTLTQKAGLTLKPIKKERELTQCCGEGGMVGFVRPEFARAWTAKRVEATKGTPVVTACAGCTGFLGQHMDVTHILDVLFNPEGKSAHRPPMTYWQRWRLKRWFNRNVG</sequence>
<dbReference type="PROSITE" id="PS00198">
    <property type="entry name" value="4FE4S_FER_1"/>
    <property type="match status" value="1"/>
</dbReference>
<dbReference type="GO" id="GO:0051539">
    <property type="term" value="F:4 iron, 4 sulfur cluster binding"/>
    <property type="evidence" value="ECO:0007669"/>
    <property type="project" value="UniProtKB-KW"/>
</dbReference>
<proteinExistence type="predicted"/>
<dbReference type="KEGG" id="pprf:DPRO_3015"/>
<evidence type="ECO:0000256" key="1">
    <source>
        <dbReference type="ARBA" id="ARBA00022485"/>
    </source>
</evidence>
<evidence type="ECO:0000256" key="5">
    <source>
        <dbReference type="ARBA" id="ARBA00023014"/>
    </source>
</evidence>
<keyword evidence="8" id="KW-1185">Reference proteome</keyword>
<dbReference type="OrthoDB" id="9803192at2"/>
<protein>
    <submittedName>
        <fullName evidence="7">Rhodanese-like domain/cysteine-rich domain protein</fullName>
    </submittedName>
</protein>
<evidence type="ECO:0000313" key="8">
    <source>
        <dbReference type="Proteomes" id="UP000219215"/>
    </source>
</evidence>
<dbReference type="SUPFAM" id="SSF46548">
    <property type="entry name" value="alpha-helical ferredoxin"/>
    <property type="match status" value="1"/>
</dbReference>
<accession>A0A2C8FBW0</accession>
<dbReference type="GO" id="GO:0016491">
    <property type="term" value="F:oxidoreductase activity"/>
    <property type="evidence" value="ECO:0007669"/>
    <property type="project" value="UniProtKB-KW"/>
</dbReference>
<dbReference type="InterPro" id="IPR004017">
    <property type="entry name" value="Cys_rich_dom"/>
</dbReference>
<gene>
    <name evidence="7" type="ORF">DPRO_3015</name>
</gene>
<reference evidence="8" key="1">
    <citation type="submission" date="2017-09" db="EMBL/GenBank/DDBJ databases">
        <authorList>
            <person name="Regsiter A."/>
            <person name="William W."/>
        </authorList>
    </citation>
    <scope>NUCLEOTIDE SEQUENCE [LARGE SCALE GENOMIC DNA]</scope>
    <source>
        <strain evidence="8">500-1</strain>
    </source>
</reference>